<dbReference type="SUPFAM" id="SSF48371">
    <property type="entry name" value="ARM repeat"/>
    <property type="match status" value="1"/>
</dbReference>
<dbReference type="GO" id="GO:0005783">
    <property type="term" value="C:endoplasmic reticulum"/>
    <property type="evidence" value="ECO:0007669"/>
    <property type="project" value="UniProtKB-SubCell"/>
</dbReference>
<feature type="domain" description="TATA-binding protein interacting (TIP20)" evidence="16">
    <location>
        <begin position="1055"/>
        <end position="1228"/>
    </location>
</feature>
<dbReference type="GO" id="GO:0006614">
    <property type="term" value="P:SRP-dependent cotranslational protein targeting to membrane"/>
    <property type="evidence" value="ECO:0007669"/>
    <property type="project" value="InterPro"/>
</dbReference>
<comment type="similarity">
    <text evidence="5">Belongs to the SRP68 family.</text>
</comment>
<evidence type="ECO:0000256" key="2">
    <source>
        <dbReference type="ARBA" id="ARBA00004496"/>
    </source>
</evidence>
<dbReference type="Pfam" id="PF25782">
    <property type="entry name" value="TPR_CAND1"/>
    <property type="match status" value="1"/>
</dbReference>
<gene>
    <name evidence="17" type="primary">CAND1</name>
    <name evidence="17" type="ORF">T10_9466</name>
</gene>
<keyword evidence="6" id="KW-0963">Cytoplasm</keyword>
<dbReference type="InterPro" id="IPR011989">
    <property type="entry name" value="ARM-like"/>
</dbReference>
<comment type="similarity">
    <text evidence="4">Belongs to the CAND family.</text>
</comment>
<evidence type="ECO:0000256" key="1">
    <source>
        <dbReference type="ARBA" id="ARBA00004240"/>
    </source>
</evidence>
<dbReference type="GO" id="GO:0005047">
    <property type="term" value="F:signal recognition particle binding"/>
    <property type="evidence" value="ECO:0007669"/>
    <property type="project" value="InterPro"/>
</dbReference>
<dbReference type="EMBL" id="JYDO01000047">
    <property type="protein sequence ID" value="KRZ74609.1"/>
    <property type="molecule type" value="Genomic_DNA"/>
</dbReference>
<dbReference type="GO" id="GO:0010265">
    <property type="term" value="P:SCF complex assembly"/>
    <property type="evidence" value="ECO:0007669"/>
    <property type="project" value="InterPro"/>
</dbReference>
<evidence type="ECO:0000256" key="7">
    <source>
        <dbReference type="ARBA" id="ARBA00022737"/>
    </source>
</evidence>
<dbReference type="OrthoDB" id="6260732at2759"/>
<dbReference type="GO" id="GO:0005829">
    <property type="term" value="C:cytosol"/>
    <property type="evidence" value="ECO:0007669"/>
    <property type="project" value="UniProtKB-ARBA"/>
</dbReference>
<comment type="caution">
    <text evidence="17">The sequence shown here is derived from an EMBL/GenBank/DDBJ whole genome shotgun (WGS) entry which is preliminary data.</text>
</comment>
<keyword evidence="11" id="KW-0733">Signal recognition particle</keyword>
<evidence type="ECO:0000256" key="13">
    <source>
        <dbReference type="ARBA" id="ARBA00023274"/>
    </source>
</evidence>
<keyword evidence="13" id="KW-0687">Ribonucleoprotein</keyword>
<organism evidence="17 18">
    <name type="scientific">Trichinella papuae</name>
    <dbReference type="NCBI Taxonomy" id="268474"/>
    <lineage>
        <taxon>Eukaryota</taxon>
        <taxon>Metazoa</taxon>
        <taxon>Ecdysozoa</taxon>
        <taxon>Nematoda</taxon>
        <taxon>Enoplea</taxon>
        <taxon>Dorylaimia</taxon>
        <taxon>Trichinellida</taxon>
        <taxon>Trichinellidae</taxon>
        <taxon>Trichinella</taxon>
    </lineage>
</organism>
<comment type="subcellular location">
    <subcellularLocation>
        <location evidence="2">Cytoplasm</location>
    </subcellularLocation>
    <subcellularLocation>
        <location evidence="1">Endoplasmic reticulum</location>
    </subcellularLocation>
    <subcellularLocation>
        <location evidence="3">Nucleus</location>
        <location evidence="3">Nucleolus</location>
    </subcellularLocation>
</comment>
<dbReference type="InterPro" id="IPR016024">
    <property type="entry name" value="ARM-type_fold"/>
</dbReference>
<accession>A0A0V1MS43</accession>
<protein>
    <recommendedName>
        <fullName evidence="14">Signal recognition particle subunit SRP68</fullName>
    </recommendedName>
    <alternativeName>
        <fullName evidence="15">Signal recognition particle 68 kDa protein</fullName>
    </alternativeName>
</protein>
<evidence type="ECO:0000256" key="3">
    <source>
        <dbReference type="ARBA" id="ARBA00004604"/>
    </source>
</evidence>
<evidence type="ECO:0000256" key="15">
    <source>
        <dbReference type="ARBA" id="ARBA00083741"/>
    </source>
</evidence>
<keyword evidence="10" id="KW-0694">RNA-binding</keyword>
<dbReference type="CDD" id="cd15481">
    <property type="entry name" value="SRP68-RBD"/>
    <property type="match status" value="1"/>
</dbReference>
<dbReference type="InterPro" id="IPR013932">
    <property type="entry name" value="TATA-bd_TIP120"/>
</dbReference>
<dbReference type="GO" id="GO:0008312">
    <property type="term" value="F:7S RNA binding"/>
    <property type="evidence" value="ECO:0007669"/>
    <property type="project" value="InterPro"/>
</dbReference>
<dbReference type="STRING" id="268474.A0A0V1MS43"/>
<dbReference type="PANTHER" id="PTHR12696">
    <property type="entry name" value="TIP120"/>
    <property type="match status" value="1"/>
</dbReference>
<evidence type="ECO:0000256" key="6">
    <source>
        <dbReference type="ARBA" id="ARBA00022490"/>
    </source>
</evidence>
<dbReference type="InterPro" id="IPR026258">
    <property type="entry name" value="SRP68"/>
</dbReference>
<keyword evidence="18" id="KW-1185">Reference proteome</keyword>
<keyword evidence="8" id="KW-0833">Ubl conjugation pathway</keyword>
<name>A0A0V1MS43_9BILA</name>
<evidence type="ECO:0000256" key="8">
    <source>
        <dbReference type="ARBA" id="ARBA00022786"/>
    </source>
</evidence>
<evidence type="ECO:0000313" key="17">
    <source>
        <dbReference type="EMBL" id="KRZ74609.1"/>
    </source>
</evidence>
<evidence type="ECO:0000256" key="5">
    <source>
        <dbReference type="ARBA" id="ARBA00009352"/>
    </source>
</evidence>
<dbReference type="GO" id="GO:0030942">
    <property type="term" value="F:endoplasmic reticulum signal peptide binding"/>
    <property type="evidence" value="ECO:0007669"/>
    <property type="project" value="InterPro"/>
</dbReference>
<dbReference type="GO" id="GO:0005786">
    <property type="term" value="C:signal recognition particle, endoplasmic reticulum targeting"/>
    <property type="evidence" value="ECO:0007669"/>
    <property type="project" value="UniProtKB-KW"/>
</dbReference>
<dbReference type="InterPro" id="IPR039852">
    <property type="entry name" value="CAND1/CAND2"/>
</dbReference>
<dbReference type="InterPro" id="IPR038253">
    <property type="entry name" value="SRP68_N_sf"/>
</dbReference>
<evidence type="ECO:0000256" key="11">
    <source>
        <dbReference type="ARBA" id="ARBA00023135"/>
    </source>
</evidence>
<dbReference type="Pfam" id="PF16969">
    <property type="entry name" value="SRP68"/>
    <property type="match status" value="1"/>
</dbReference>
<dbReference type="Proteomes" id="UP000054843">
    <property type="component" value="Unassembled WGS sequence"/>
</dbReference>
<dbReference type="Gene3D" id="1.25.10.10">
    <property type="entry name" value="Leucine-rich Repeat Variant"/>
    <property type="match status" value="1"/>
</dbReference>
<evidence type="ECO:0000256" key="4">
    <source>
        <dbReference type="ARBA" id="ARBA00007657"/>
    </source>
</evidence>
<keyword evidence="12" id="KW-0539">Nucleus</keyword>
<evidence type="ECO:0000256" key="14">
    <source>
        <dbReference type="ARBA" id="ARBA00029498"/>
    </source>
</evidence>
<evidence type="ECO:0000256" key="9">
    <source>
        <dbReference type="ARBA" id="ARBA00022824"/>
    </source>
</evidence>
<keyword evidence="9" id="KW-0256">Endoplasmic reticulum</keyword>
<dbReference type="InterPro" id="IPR034652">
    <property type="entry name" value="SRP68-RBD"/>
</dbReference>
<evidence type="ECO:0000259" key="16">
    <source>
        <dbReference type="Pfam" id="PF08623"/>
    </source>
</evidence>
<sequence length="1808" mass="205781">MSAVSYYIAHLLERMNSTDKDFRFMATNDLMRELQKEITLDVDSENKMVEMLLKLLEDKNTEVQNLAVRCMGPLIRKVKDAQAANVTCILSANLRSESSQKRDVSSSALKTIINELPPAESAVTVAVLKAIMPALLSILSSADADMSVLLECLDMVNSVLGRFPSVVGHHYTAIECTVLPLLEFDRAPVRKRAILVLSTLSGICDNAVLEHLGKHLLNGLSTCLSESSSVNHRTYIACTGAVCKSAGSRLGSFLSKALPAIVYYCKEMQDDEIRESCFAAFEQVLLFCPKQCDETVVDEILKLATLYIAYDPNYQYDYEMQDASMELDNDDVDMDSEVSGEEYSDDDDMSWKVRRAAAKCLEAAVNTRRNRICEFHQKIVPKLIERFKEREESVRCDLFNVLLSLLKRTRVYFQYSSKSIAEKDQKTIVASLESQMPALIVPLQRHLGGKSYKTKQAVFSVLSELQALAPQVLTPFLGSLLLNVRSTLSEKQAVGGVKIDALIFLRSAMTAQTLDVVALQIPVIAPLLRQCIQDAYYKVSAEALAVVQKLLTLIRNGDGNVNLAAYLDNMRDLYNCILAKLKDTCLDREVKEPSIMCVALYIATFGDLLQDGMDEGLQMLFDRIKNELTRLVGVRAFTVILKSPLNLSLQSVVGDLVVELTTFLRKNQRSLRVDSLELLQLIFQRCNSTQLASHYSAMVQNLVLELAPLLGQGDLQLATLAADNLTLLMPIAPEFVLDNYHTFVDPAIALLRSPLLSGHYLNKLIVFFQQFWQQASKLEKITFQEFKQLLLAPVAGEPRPHNFAKCFAALILIQPDYIKPTVAELCRELDGNNCPDVGGNEQARQFSLLTLGEIGALCSMALNDLNVEGIVMNAFENPDERVKEAASQALGRVGTGNLARYLPFIIQQIQQSTKQQYLFMLSLLEIINHFVSAKSPEPLQQYVDFIWKVLLNHAECNEEAVRNVIAECLGKLCLLQPANLLPQLRSNLSISTNINVRNTLTSSIKYTMSDQMPGIDEYLKDCIGDFFQMLKDSDLNIRRIAFLTFNSFVHNKPELMRDHLSNLLPIIYSETAVRKELIREVDMGPFKHVMDDGLHLRKAAFECMYTLLDNCFDCLDVFEFLNHVVQGLKDHYDIKILTFLIVIRLTTLCPNELLQRLINIVEPLKQVCLTKLKTNSVKQEYELQDELKRSALRAVIAIQNLPTAGKHPVVVELMNIINQTPELLNFWKWMAEDCSSIPTVHILQIIKEAQQQHGLRHGDYLRYRQYCSRKLQRVRKSMNVTCIHKPRTFQYRKFSAENLTDAKYITIPLFEAERCWAYGMQLKQEATTDNRKRFQMLRKLRRAVYHGVLLETLSKNASVIDAATKLEAQAYKAWLQGCYEFEQKNWTKANEFFTTSKMIYENLSSVTKSSRLVELYRQRCNEMAPHLRFCAFSIGDSTALADLMQMRMKISDEAESLMLSELDNLLTECRQKQSISTETEIVWCDHRVDFAKPVRVCTFCNSLRDFQRQVEETNDYDGKLALYEQLLSDCRDAIQSVREEAKGENFKLKRAQDGEKQEVYSNANLLYLYLTYVRLTKSTDRYNMMIEAMQKKGAKSQDLIRLYDSILQNFAELQQLPLIKLDQCFADQMLYFRTLRCFHVAEIFYSQKKWPEALALYQRTVEYINELKQSAAWKSEENVYVSEEQLKALLMSANKGKYQSHARCLVQGEKEETMKTLVDEEKPIIESLDTFRNYTPADLKGRIKLVPIPPSFMPIPCKPLFFDLALNYVRFPSSLDETLDEMEPNKQDNKAGGLSGFVKGLLWGANKK</sequence>
<keyword evidence="7" id="KW-0677">Repeat</keyword>
<dbReference type="FunFam" id="1.10.3450.40:FF:000001">
    <property type="entry name" value="Signal recognition particle subunit SRP68"/>
    <property type="match status" value="1"/>
</dbReference>
<evidence type="ECO:0000313" key="18">
    <source>
        <dbReference type="Proteomes" id="UP000054843"/>
    </source>
</evidence>
<evidence type="ECO:0000256" key="12">
    <source>
        <dbReference type="ARBA" id="ARBA00023242"/>
    </source>
</evidence>
<dbReference type="Gene3D" id="1.10.3450.40">
    <property type="entry name" value="Signal recognition particle, SRP68 subunit, RNA-binding domain"/>
    <property type="match status" value="1"/>
</dbReference>
<dbReference type="Pfam" id="PF08623">
    <property type="entry name" value="TIP120"/>
    <property type="match status" value="1"/>
</dbReference>
<reference evidence="17 18" key="1">
    <citation type="submission" date="2015-01" db="EMBL/GenBank/DDBJ databases">
        <title>Evolution of Trichinella species and genotypes.</title>
        <authorList>
            <person name="Korhonen P.K."/>
            <person name="Edoardo P."/>
            <person name="Giuseppe L.R."/>
            <person name="Gasser R.B."/>
        </authorList>
    </citation>
    <scope>NUCLEOTIDE SEQUENCE [LARGE SCALE GENOMIC DNA]</scope>
    <source>
        <strain evidence="17">ISS1980</strain>
    </source>
</reference>
<proteinExistence type="inferred from homology"/>
<evidence type="ECO:0000256" key="10">
    <source>
        <dbReference type="ARBA" id="ARBA00022884"/>
    </source>
</evidence>
<dbReference type="GO" id="GO:0005730">
    <property type="term" value="C:nucleolus"/>
    <property type="evidence" value="ECO:0007669"/>
    <property type="project" value="UniProtKB-SubCell"/>
</dbReference>